<evidence type="ECO:0000256" key="3">
    <source>
        <dbReference type="ARBA" id="ARBA00022741"/>
    </source>
</evidence>
<dbReference type="AlphaFoldDB" id="R7YFS5"/>
<dbReference type="SUPFAM" id="SSF56801">
    <property type="entry name" value="Acetyl-CoA synthetase-like"/>
    <property type="match status" value="1"/>
</dbReference>
<keyword evidence="3" id="KW-0547">Nucleotide-binding</keyword>
<dbReference type="InterPro" id="IPR042099">
    <property type="entry name" value="ANL_N_sf"/>
</dbReference>
<dbReference type="Gene3D" id="3.30.300.30">
    <property type="match status" value="1"/>
</dbReference>
<evidence type="ECO:0000259" key="7">
    <source>
        <dbReference type="Pfam" id="PF13193"/>
    </source>
</evidence>
<reference evidence="8 9" key="1">
    <citation type="journal article" date="2013" name="Genome Announc.">
        <title>Draft Genome Sequence of a Benzothiophene-Desulfurizing Bacterium, Gordona terrae Strain C-6.</title>
        <authorList>
            <person name="Wang W."/>
            <person name="Ma T."/>
            <person name="Ren Y."/>
            <person name="Li G."/>
        </authorList>
    </citation>
    <scope>NUCLEOTIDE SEQUENCE [LARGE SCALE GENOMIC DNA]</scope>
    <source>
        <strain evidence="8 9">C-6</strain>
    </source>
</reference>
<sequence>MREILATYTGDGVDVAHLLCDRHPTDAVALTFVDADRSIRQVTFGELAESSKRVAAVLAARGVGQGSRVATLMGKSPELLAVVVGIWRLGAVYAPLFTAFAEAAVSSRLVDADVTVVIADEDQAHKVPDGTWELVVNTAEASDGSLAALTQAVSAGDVAGQTSVAVGGDGPLVHMFTSGTTGKPKGVVHPVRYAAGWQSYLEFGLGVDAESVFWCGADPGWAYGLYTAIVAPLAAGITTTLTRGGFSPQATWAVLDELRVTDYAAAPTVYRGLLTSSDAAPEGLSLKRLSSAGEPLTPEVNEWAQQVLGLQVHDHYGQTELGMPIGYPHHRLLERPIVAGAMGVSLPGWQMTVLRTDTDVAADFGEVGQLAVDVTASDFMTFTAYAGNAEATAKRFRGDGRYFLTGDIATIDSDGVIRFSSRDDDVILMAGYRIGPFDVESVLLTHPAVAECAVIAAPDRVRGEVVEAFVVLASDWTVDEATTESELQQWVKTHYAAHAYPRQVHLVPTLPKTPSGKIQRAELRKQRREQTTEGSPS</sequence>
<dbReference type="EMBL" id="AQPW01000001">
    <property type="protein sequence ID" value="EON34868.1"/>
    <property type="molecule type" value="Genomic_DNA"/>
</dbReference>
<accession>R7YFS5</accession>
<dbReference type="InterPro" id="IPR025110">
    <property type="entry name" value="AMP-bd_C"/>
</dbReference>
<feature type="region of interest" description="Disordered" evidence="5">
    <location>
        <begin position="514"/>
        <end position="537"/>
    </location>
</feature>
<dbReference type="GO" id="GO:0006637">
    <property type="term" value="P:acyl-CoA metabolic process"/>
    <property type="evidence" value="ECO:0007669"/>
    <property type="project" value="TreeGrafter"/>
</dbReference>
<comment type="similarity">
    <text evidence="1">Belongs to the ATP-dependent AMP-binding enzyme family.</text>
</comment>
<proteinExistence type="inferred from homology"/>
<evidence type="ECO:0000256" key="2">
    <source>
        <dbReference type="ARBA" id="ARBA00022598"/>
    </source>
</evidence>
<evidence type="ECO:0000259" key="6">
    <source>
        <dbReference type="Pfam" id="PF00501"/>
    </source>
</evidence>
<comment type="caution">
    <text evidence="8">The sequence shown here is derived from an EMBL/GenBank/DDBJ whole genome shotgun (WGS) entry which is preliminary data.</text>
</comment>
<dbReference type="PATRIC" id="fig|1316928.3.peg.286"/>
<dbReference type="GO" id="GO:0015645">
    <property type="term" value="F:fatty acid ligase activity"/>
    <property type="evidence" value="ECO:0007669"/>
    <property type="project" value="TreeGrafter"/>
</dbReference>
<evidence type="ECO:0000313" key="8">
    <source>
        <dbReference type="EMBL" id="EON34868.1"/>
    </source>
</evidence>
<name>R7YFS5_9ACTN</name>
<dbReference type="FunFam" id="3.30.300.30:FF:000005">
    <property type="entry name" value="Acyl-coenzyme A synthetase ACSM5, mitochondrial"/>
    <property type="match status" value="1"/>
</dbReference>
<dbReference type="InterPro" id="IPR000873">
    <property type="entry name" value="AMP-dep_synth/lig_dom"/>
</dbReference>
<evidence type="ECO:0000256" key="1">
    <source>
        <dbReference type="ARBA" id="ARBA00006432"/>
    </source>
</evidence>
<dbReference type="Pfam" id="PF00501">
    <property type="entry name" value="AMP-binding"/>
    <property type="match status" value="1"/>
</dbReference>
<dbReference type="InterPro" id="IPR051087">
    <property type="entry name" value="Mitochondrial_ACSM"/>
</dbReference>
<dbReference type="GO" id="GO:0004321">
    <property type="term" value="F:fatty-acyl-CoA synthase activity"/>
    <property type="evidence" value="ECO:0007669"/>
    <property type="project" value="TreeGrafter"/>
</dbReference>
<feature type="domain" description="AMP-binding enzyme C-terminal" evidence="7">
    <location>
        <begin position="439"/>
        <end position="517"/>
    </location>
</feature>
<evidence type="ECO:0000256" key="4">
    <source>
        <dbReference type="ARBA" id="ARBA00022840"/>
    </source>
</evidence>
<dbReference type="Proteomes" id="UP000013569">
    <property type="component" value="Unassembled WGS sequence"/>
</dbReference>
<dbReference type="Pfam" id="PF13193">
    <property type="entry name" value="AMP-binding_C"/>
    <property type="match status" value="1"/>
</dbReference>
<protein>
    <submittedName>
        <fullName evidence="8">Acyl-coenzyme A synthetase / AMP-(Fatty) acid ligase</fullName>
    </submittedName>
</protein>
<dbReference type="PANTHER" id="PTHR43605:SF10">
    <property type="entry name" value="ACYL-COA SYNTHETASE MEDIUM CHAIN FAMILY MEMBER 3"/>
    <property type="match status" value="1"/>
</dbReference>
<feature type="domain" description="AMP-dependent synthetase/ligase" evidence="6">
    <location>
        <begin position="21"/>
        <end position="372"/>
    </location>
</feature>
<feature type="compositionally biased region" description="Basic and acidic residues" evidence="5">
    <location>
        <begin position="519"/>
        <end position="531"/>
    </location>
</feature>
<dbReference type="Gene3D" id="3.40.50.12780">
    <property type="entry name" value="N-terminal domain of ligase-like"/>
    <property type="match status" value="1"/>
</dbReference>
<evidence type="ECO:0000256" key="5">
    <source>
        <dbReference type="SAM" id="MobiDB-lite"/>
    </source>
</evidence>
<dbReference type="GO" id="GO:0006633">
    <property type="term" value="P:fatty acid biosynthetic process"/>
    <property type="evidence" value="ECO:0007669"/>
    <property type="project" value="TreeGrafter"/>
</dbReference>
<dbReference type="InterPro" id="IPR045851">
    <property type="entry name" value="AMP-bd_C_sf"/>
</dbReference>
<organism evidence="8 9">
    <name type="scientific">Gordonia terrae C-6</name>
    <dbReference type="NCBI Taxonomy" id="1316928"/>
    <lineage>
        <taxon>Bacteria</taxon>
        <taxon>Bacillati</taxon>
        <taxon>Actinomycetota</taxon>
        <taxon>Actinomycetes</taxon>
        <taxon>Mycobacteriales</taxon>
        <taxon>Gordoniaceae</taxon>
        <taxon>Gordonia</taxon>
    </lineage>
</organism>
<keyword evidence="2 8" id="KW-0436">Ligase</keyword>
<evidence type="ECO:0000313" key="9">
    <source>
        <dbReference type="Proteomes" id="UP000013569"/>
    </source>
</evidence>
<keyword evidence="4" id="KW-0067">ATP-binding</keyword>
<dbReference type="PANTHER" id="PTHR43605">
    <property type="entry name" value="ACYL-COENZYME A SYNTHETASE"/>
    <property type="match status" value="1"/>
</dbReference>
<gene>
    <name evidence="8" type="ORF">GTC6_01395</name>
</gene>
<dbReference type="GO" id="GO:0016405">
    <property type="term" value="F:CoA-ligase activity"/>
    <property type="evidence" value="ECO:0007669"/>
    <property type="project" value="UniProtKB-ARBA"/>
</dbReference>
<dbReference type="GO" id="GO:0005524">
    <property type="term" value="F:ATP binding"/>
    <property type="evidence" value="ECO:0007669"/>
    <property type="project" value="UniProtKB-KW"/>
</dbReference>